<evidence type="ECO:0000256" key="3">
    <source>
        <dbReference type="RuleBase" id="RU363034"/>
    </source>
</evidence>
<dbReference type="EMBL" id="LR902833">
    <property type="protein sequence ID" value="CAD7251148.1"/>
    <property type="molecule type" value="Genomic_DNA"/>
</dbReference>
<feature type="domain" description="Peptidase S1" evidence="4">
    <location>
        <begin position="11"/>
        <end position="272"/>
    </location>
</feature>
<dbReference type="EMBL" id="CAJPEV010003316">
    <property type="protein sequence ID" value="CAG0899493.1"/>
    <property type="molecule type" value="Genomic_DNA"/>
</dbReference>
<name>A0A7R9ABS8_9CRUS</name>
<gene>
    <name evidence="5" type="ORF">DSTB1V02_LOCUS10915</name>
</gene>
<keyword evidence="6" id="KW-1185">Reference proteome</keyword>
<dbReference type="PROSITE" id="PS00134">
    <property type="entry name" value="TRYPSIN_HIS"/>
    <property type="match status" value="1"/>
</dbReference>
<dbReference type="InterPro" id="IPR001254">
    <property type="entry name" value="Trypsin_dom"/>
</dbReference>
<keyword evidence="3" id="KW-0378">Hydrolase</keyword>
<dbReference type="FunFam" id="2.40.10.10:FF:000068">
    <property type="entry name" value="transmembrane protease serine 2"/>
    <property type="match status" value="1"/>
</dbReference>
<evidence type="ECO:0000313" key="6">
    <source>
        <dbReference type="Proteomes" id="UP000677054"/>
    </source>
</evidence>
<dbReference type="GO" id="GO:0006508">
    <property type="term" value="P:proteolysis"/>
    <property type="evidence" value="ECO:0007669"/>
    <property type="project" value="UniProtKB-KW"/>
</dbReference>
<dbReference type="OrthoDB" id="5918597at2759"/>
<protein>
    <recommendedName>
        <fullName evidence="4">Peptidase S1 domain-containing protein</fullName>
    </recommendedName>
</protein>
<evidence type="ECO:0000256" key="1">
    <source>
        <dbReference type="ARBA" id="ARBA00023157"/>
    </source>
</evidence>
<dbReference type="SUPFAM" id="SSF50494">
    <property type="entry name" value="Trypsin-like serine proteases"/>
    <property type="match status" value="1"/>
</dbReference>
<dbReference type="FunFam" id="2.40.10.10:FF:000002">
    <property type="entry name" value="Transmembrane protease serine"/>
    <property type="match status" value="1"/>
</dbReference>
<accession>A0A7R9ABS8</accession>
<dbReference type="InterPro" id="IPR001314">
    <property type="entry name" value="Peptidase_S1A"/>
</dbReference>
<keyword evidence="3" id="KW-0645">Protease</keyword>
<evidence type="ECO:0000313" key="5">
    <source>
        <dbReference type="EMBL" id="CAD7251148.1"/>
    </source>
</evidence>
<keyword evidence="3" id="KW-0720">Serine protease</keyword>
<dbReference type="GO" id="GO:0004252">
    <property type="term" value="F:serine-type endopeptidase activity"/>
    <property type="evidence" value="ECO:0007669"/>
    <property type="project" value="InterPro"/>
</dbReference>
<dbReference type="InterPro" id="IPR018114">
    <property type="entry name" value="TRYPSIN_HIS"/>
</dbReference>
<dbReference type="InterPro" id="IPR043504">
    <property type="entry name" value="Peptidase_S1_PA_chymotrypsin"/>
</dbReference>
<sequence>MTCLWKSPRRILGGSIASPGEFKFMVLIHNIPQDKTWCGGALVSREHVLTAAHCIISWQLSDFKIKLGEHNLKEPETPDSESFRITSWVKHESFNSGTYENDVVVLTLDREVNLDSHKWPICIHDDEQENLENVLGITVGWGSETSSSIITTIIIIKGYPPFLADGKSSAVLHKVDIPIISNKECSERFKKAGFPTVAAHVQGTSVQFCAGIKEGGKDTCNGDSGGPMVRQKGDTYELIGITSAGIGCGRPNQAGIYTRVSFFAPWIKEHLTSS</sequence>
<dbReference type="PANTHER" id="PTHR24258">
    <property type="entry name" value="SERINE PROTEASE-RELATED"/>
    <property type="match status" value="1"/>
</dbReference>
<dbReference type="Gene3D" id="2.40.10.10">
    <property type="entry name" value="Trypsin-like serine proteases"/>
    <property type="match status" value="1"/>
</dbReference>
<dbReference type="CDD" id="cd00190">
    <property type="entry name" value="Tryp_SPc"/>
    <property type="match status" value="1"/>
</dbReference>
<keyword evidence="1" id="KW-1015">Disulfide bond</keyword>
<dbReference type="InterPro" id="IPR009003">
    <property type="entry name" value="Peptidase_S1_PA"/>
</dbReference>
<dbReference type="InterPro" id="IPR033116">
    <property type="entry name" value="TRYPSIN_SER"/>
</dbReference>
<organism evidence="5">
    <name type="scientific">Darwinula stevensoni</name>
    <dbReference type="NCBI Taxonomy" id="69355"/>
    <lineage>
        <taxon>Eukaryota</taxon>
        <taxon>Metazoa</taxon>
        <taxon>Ecdysozoa</taxon>
        <taxon>Arthropoda</taxon>
        <taxon>Crustacea</taxon>
        <taxon>Oligostraca</taxon>
        <taxon>Ostracoda</taxon>
        <taxon>Podocopa</taxon>
        <taxon>Podocopida</taxon>
        <taxon>Darwinulocopina</taxon>
        <taxon>Darwinuloidea</taxon>
        <taxon>Darwinulidae</taxon>
        <taxon>Darwinula</taxon>
    </lineage>
</organism>
<dbReference type="AlphaFoldDB" id="A0A7R9ABS8"/>
<dbReference type="Proteomes" id="UP000677054">
    <property type="component" value="Unassembled WGS sequence"/>
</dbReference>
<dbReference type="PRINTS" id="PR00722">
    <property type="entry name" value="CHYMOTRYPSIN"/>
</dbReference>
<evidence type="ECO:0000259" key="4">
    <source>
        <dbReference type="PROSITE" id="PS50240"/>
    </source>
</evidence>
<reference evidence="5" key="1">
    <citation type="submission" date="2020-11" db="EMBL/GenBank/DDBJ databases">
        <authorList>
            <person name="Tran Van P."/>
        </authorList>
    </citation>
    <scope>NUCLEOTIDE SEQUENCE</scope>
</reference>
<comment type="similarity">
    <text evidence="2">Belongs to the peptidase S1 family. CLIP subfamily.</text>
</comment>
<dbReference type="PROSITE" id="PS00135">
    <property type="entry name" value="TRYPSIN_SER"/>
    <property type="match status" value="1"/>
</dbReference>
<dbReference type="PANTHER" id="PTHR24258:SF116">
    <property type="entry name" value="FI16631P1-RELATED"/>
    <property type="match status" value="1"/>
</dbReference>
<dbReference type="SMART" id="SM00020">
    <property type="entry name" value="Tryp_SPc"/>
    <property type="match status" value="1"/>
</dbReference>
<dbReference type="Pfam" id="PF00089">
    <property type="entry name" value="Trypsin"/>
    <property type="match status" value="1"/>
</dbReference>
<evidence type="ECO:0000256" key="2">
    <source>
        <dbReference type="ARBA" id="ARBA00024195"/>
    </source>
</evidence>
<dbReference type="PROSITE" id="PS50240">
    <property type="entry name" value="TRYPSIN_DOM"/>
    <property type="match status" value="1"/>
</dbReference>
<proteinExistence type="inferred from homology"/>